<evidence type="ECO:0000313" key="2">
    <source>
        <dbReference type="EMBL" id="GEU73834.1"/>
    </source>
</evidence>
<feature type="transmembrane region" description="Helical" evidence="1">
    <location>
        <begin position="107"/>
        <end position="131"/>
    </location>
</feature>
<reference evidence="2" key="1">
    <citation type="journal article" date="2019" name="Sci. Rep.">
        <title>Draft genome of Tanacetum cinerariifolium, the natural source of mosquito coil.</title>
        <authorList>
            <person name="Yamashiro T."/>
            <person name="Shiraishi A."/>
            <person name="Satake H."/>
            <person name="Nakayama K."/>
        </authorList>
    </citation>
    <scope>NUCLEOTIDE SEQUENCE</scope>
</reference>
<dbReference type="EMBL" id="BKCJ010006766">
    <property type="protein sequence ID" value="GEU73834.1"/>
    <property type="molecule type" value="Genomic_DNA"/>
</dbReference>
<gene>
    <name evidence="2" type="ORF">Tci_045812</name>
</gene>
<evidence type="ECO:0000256" key="1">
    <source>
        <dbReference type="SAM" id="Phobius"/>
    </source>
</evidence>
<keyword evidence="1" id="KW-0812">Transmembrane</keyword>
<sequence>MAIMISRRGNTYDARNNRLISRYLFLPYSDFGFRITDLGSHFMAFPKRQKSKGRAAHRLYYGCSCGRGPPLLLSFRVQTRGRAVSSFVINKGLCGWMDFVIPNSFKLLGNFLGGSLIMTMALSGLDGWWAYFSSSEGTSTNLASSGPAPHGENYASISTKRAASHGHTNLMSASKEIAF</sequence>
<keyword evidence="1" id="KW-1133">Transmembrane helix</keyword>
<dbReference type="AlphaFoldDB" id="A0A6L2MN92"/>
<keyword evidence="1" id="KW-0472">Membrane</keyword>
<name>A0A6L2MN92_TANCI</name>
<proteinExistence type="predicted"/>
<accession>A0A6L2MN92</accession>
<organism evidence="2">
    <name type="scientific">Tanacetum cinerariifolium</name>
    <name type="common">Dalmatian daisy</name>
    <name type="synonym">Chrysanthemum cinerariifolium</name>
    <dbReference type="NCBI Taxonomy" id="118510"/>
    <lineage>
        <taxon>Eukaryota</taxon>
        <taxon>Viridiplantae</taxon>
        <taxon>Streptophyta</taxon>
        <taxon>Embryophyta</taxon>
        <taxon>Tracheophyta</taxon>
        <taxon>Spermatophyta</taxon>
        <taxon>Magnoliopsida</taxon>
        <taxon>eudicotyledons</taxon>
        <taxon>Gunneridae</taxon>
        <taxon>Pentapetalae</taxon>
        <taxon>asterids</taxon>
        <taxon>campanulids</taxon>
        <taxon>Asterales</taxon>
        <taxon>Asteraceae</taxon>
        <taxon>Asteroideae</taxon>
        <taxon>Anthemideae</taxon>
        <taxon>Anthemidinae</taxon>
        <taxon>Tanacetum</taxon>
    </lineage>
</organism>
<protein>
    <submittedName>
        <fullName evidence="2">Uncharacterized protein</fullName>
    </submittedName>
</protein>
<comment type="caution">
    <text evidence="2">The sequence shown here is derived from an EMBL/GenBank/DDBJ whole genome shotgun (WGS) entry which is preliminary data.</text>
</comment>